<dbReference type="InterPro" id="IPR006664">
    <property type="entry name" value="OMP_bac"/>
</dbReference>
<dbReference type="InterPro" id="IPR039001">
    <property type="entry name" value="Pal"/>
</dbReference>
<comment type="caution">
    <text evidence="12">The sequence shown here is derived from an EMBL/GenBank/DDBJ whole genome shotgun (WGS) entry which is preliminary data.</text>
</comment>
<dbReference type="EMBL" id="SNYM01000008">
    <property type="protein sequence ID" value="TDQ48152.1"/>
    <property type="molecule type" value="Genomic_DNA"/>
</dbReference>
<dbReference type="NCBIfam" id="TIGR02802">
    <property type="entry name" value="Pal_lipo"/>
    <property type="match status" value="1"/>
</dbReference>
<comment type="subcellular location">
    <subcellularLocation>
        <location evidence="8">Cell outer membrane</location>
        <topology evidence="8">Lipid-anchor</topology>
    </subcellularLocation>
</comment>
<feature type="compositionally biased region" description="Low complexity" evidence="9">
    <location>
        <begin position="32"/>
        <end position="50"/>
    </location>
</feature>
<dbReference type="InterPro" id="IPR036737">
    <property type="entry name" value="OmpA-like_sf"/>
</dbReference>
<dbReference type="Pfam" id="PF00691">
    <property type="entry name" value="OmpA"/>
    <property type="match status" value="1"/>
</dbReference>
<dbReference type="OrthoDB" id="9809164at2"/>
<evidence type="ECO:0000313" key="13">
    <source>
        <dbReference type="Proteomes" id="UP000295375"/>
    </source>
</evidence>
<dbReference type="PROSITE" id="PS51257">
    <property type="entry name" value="PROKAR_LIPOPROTEIN"/>
    <property type="match status" value="1"/>
</dbReference>
<feature type="domain" description="OmpA-like" evidence="11">
    <location>
        <begin position="59"/>
        <end position="173"/>
    </location>
</feature>
<keyword evidence="1 8" id="KW-0132">Cell division</keyword>
<dbReference type="PANTHER" id="PTHR30329">
    <property type="entry name" value="STATOR ELEMENT OF FLAGELLAR MOTOR COMPLEX"/>
    <property type="match status" value="1"/>
</dbReference>
<dbReference type="RefSeq" id="WP_133590669.1">
    <property type="nucleotide sequence ID" value="NZ_CP037953.1"/>
</dbReference>
<accession>A0A4R6UN00</accession>
<dbReference type="PROSITE" id="PS51123">
    <property type="entry name" value="OMPA_2"/>
    <property type="match status" value="1"/>
</dbReference>
<dbReference type="Proteomes" id="UP000295375">
    <property type="component" value="Unassembled WGS sequence"/>
</dbReference>
<evidence type="ECO:0000313" key="12">
    <source>
        <dbReference type="EMBL" id="TDQ48152.1"/>
    </source>
</evidence>
<evidence type="ECO:0000256" key="9">
    <source>
        <dbReference type="SAM" id="MobiDB-lite"/>
    </source>
</evidence>
<name>A0A4R6UN00_9GAMM</name>
<comment type="similarity">
    <text evidence="8">Belongs to the Pal lipoprotein family.</text>
</comment>
<feature type="chain" id="PRO_5020583174" description="Peptidoglycan-associated lipoprotein" evidence="10">
    <location>
        <begin position="24"/>
        <end position="173"/>
    </location>
</feature>
<dbReference type="PRINTS" id="PR01021">
    <property type="entry name" value="OMPADOMAIN"/>
</dbReference>
<comment type="subunit">
    <text evidence="8">The Tol-Pal system is composed of five core proteins: the inner membrane proteins TolA, TolQ and TolR, the periplasmic protein TolB and the outer membrane protein Pal. They form a network linking the inner and outer membranes and the peptidoglycan layer.</text>
</comment>
<comment type="function">
    <text evidence="8">Part of the Tol-Pal system, which plays a role in outer membrane invagination during cell division and is important for maintaining outer membrane integrity.</text>
</comment>
<dbReference type="CDD" id="cd07185">
    <property type="entry name" value="OmpA_C-like"/>
    <property type="match status" value="1"/>
</dbReference>
<evidence type="ECO:0000256" key="4">
    <source>
        <dbReference type="ARBA" id="ARBA00023139"/>
    </source>
</evidence>
<feature type="region of interest" description="Disordered" evidence="9">
    <location>
        <begin position="28"/>
        <end position="52"/>
    </location>
</feature>
<evidence type="ECO:0000256" key="8">
    <source>
        <dbReference type="HAMAP-Rule" id="MF_02204"/>
    </source>
</evidence>
<dbReference type="InterPro" id="IPR050330">
    <property type="entry name" value="Bact_OuterMem_StrucFunc"/>
</dbReference>
<keyword evidence="6 8" id="KW-0449">Lipoprotein</keyword>
<evidence type="ECO:0000256" key="1">
    <source>
        <dbReference type="ARBA" id="ARBA00022618"/>
    </source>
</evidence>
<dbReference type="GO" id="GO:0051301">
    <property type="term" value="P:cell division"/>
    <property type="evidence" value="ECO:0007669"/>
    <property type="project" value="UniProtKB-UniRule"/>
</dbReference>
<dbReference type="GO" id="GO:0009279">
    <property type="term" value="C:cell outer membrane"/>
    <property type="evidence" value="ECO:0007669"/>
    <property type="project" value="UniProtKB-SubCell"/>
</dbReference>
<evidence type="ECO:0000259" key="11">
    <source>
        <dbReference type="PROSITE" id="PS51123"/>
    </source>
</evidence>
<gene>
    <name evidence="8" type="primary">pal</name>
    <name evidence="12" type="ORF">EV696_108132</name>
</gene>
<keyword evidence="2 8" id="KW-0732">Signal</keyword>
<evidence type="ECO:0000256" key="6">
    <source>
        <dbReference type="ARBA" id="ARBA00023288"/>
    </source>
</evidence>
<keyword evidence="4 8" id="KW-0564">Palmitate</keyword>
<feature type="signal peptide" evidence="10">
    <location>
        <begin position="1"/>
        <end position="23"/>
    </location>
</feature>
<dbReference type="Gene3D" id="3.30.1330.60">
    <property type="entry name" value="OmpA-like domain"/>
    <property type="match status" value="1"/>
</dbReference>
<keyword evidence="3 8" id="KW-0472">Membrane</keyword>
<dbReference type="SUPFAM" id="SSF103088">
    <property type="entry name" value="OmpA-like"/>
    <property type="match status" value="1"/>
</dbReference>
<evidence type="ECO:0000256" key="7">
    <source>
        <dbReference type="ARBA" id="ARBA00023306"/>
    </source>
</evidence>
<reference evidence="12 13" key="1">
    <citation type="submission" date="2019-03" db="EMBL/GenBank/DDBJ databases">
        <title>Genomic Encyclopedia of Type Strains, Phase IV (KMG-IV): sequencing the most valuable type-strain genomes for metagenomic binning, comparative biology and taxonomic classification.</title>
        <authorList>
            <person name="Goeker M."/>
        </authorList>
    </citation>
    <scope>NUCLEOTIDE SEQUENCE [LARGE SCALE GENOMIC DNA]</scope>
    <source>
        <strain evidence="12 13">DSM 103792</strain>
    </source>
</reference>
<evidence type="ECO:0000256" key="10">
    <source>
        <dbReference type="SAM" id="SignalP"/>
    </source>
</evidence>
<evidence type="ECO:0000256" key="3">
    <source>
        <dbReference type="ARBA" id="ARBA00023136"/>
    </source>
</evidence>
<dbReference type="HAMAP" id="MF_02204">
    <property type="entry name" value="Pal"/>
    <property type="match status" value="1"/>
</dbReference>
<dbReference type="InterPro" id="IPR006665">
    <property type="entry name" value="OmpA-like"/>
</dbReference>
<proteinExistence type="inferred from homology"/>
<evidence type="ECO:0000256" key="5">
    <source>
        <dbReference type="ARBA" id="ARBA00023237"/>
    </source>
</evidence>
<keyword evidence="5 8" id="KW-0998">Cell outer membrane</keyword>
<dbReference type="InterPro" id="IPR014169">
    <property type="entry name" value="Pal_lipo_C"/>
</dbReference>
<organism evidence="12 13">
    <name type="scientific">Permianibacter aggregans</name>
    <dbReference type="NCBI Taxonomy" id="1510150"/>
    <lineage>
        <taxon>Bacteria</taxon>
        <taxon>Pseudomonadati</taxon>
        <taxon>Pseudomonadota</taxon>
        <taxon>Gammaproteobacteria</taxon>
        <taxon>Pseudomonadales</taxon>
        <taxon>Pseudomonadaceae</taxon>
        <taxon>Permianibacter</taxon>
    </lineage>
</organism>
<sequence length="173" mass="18817">MSMKHIYKSVVVALMVAGLAACASKQTETEGQSTQPVVQETTTQPVQTGPSAEELARLQDIEARKARVVYFDFDDSTVKPEARDLLALHGAFLAKNPGLNVTVEGHCDERGTPEYNVALGERRAKAVAQVLMSYGVQASQIKTISYGEEKPAVLGHNEAAWEKNRRGVLVYEG</sequence>
<evidence type="ECO:0000256" key="2">
    <source>
        <dbReference type="ARBA" id="ARBA00022729"/>
    </source>
</evidence>
<keyword evidence="13" id="KW-1185">Reference proteome</keyword>
<protein>
    <recommendedName>
        <fullName evidence="8">Peptidoglycan-associated lipoprotein</fullName>
        <shortName evidence="8">PAL</shortName>
    </recommendedName>
</protein>
<keyword evidence="7 8" id="KW-0131">Cell cycle</keyword>
<dbReference type="AlphaFoldDB" id="A0A4R6UN00"/>
<dbReference type="PANTHER" id="PTHR30329:SF21">
    <property type="entry name" value="LIPOPROTEIN YIAD-RELATED"/>
    <property type="match status" value="1"/>
</dbReference>